<name>A0A7C9GT38_9SPHN</name>
<evidence type="ECO:0000259" key="5">
    <source>
        <dbReference type="Pfam" id="PF25973"/>
    </source>
</evidence>
<dbReference type="InterPro" id="IPR051909">
    <property type="entry name" value="MFP_Cation_Efflux"/>
</dbReference>
<feature type="domain" description="CusB-like beta-barrel" evidence="4">
    <location>
        <begin position="226"/>
        <end position="301"/>
    </location>
</feature>
<protein>
    <submittedName>
        <fullName evidence="6">Efflux RND transporter periplasmic adaptor subunit</fullName>
    </submittedName>
</protein>
<dbReference type="InterPro" id="IPR006143">
    <property type="entry name" value="RND_pump_MFP"/>
</dbReference>
<dbReference type="SUPFAM" id="SSF111369">
    <property type="entry name" value="HlyD-like secretion proteins"/>
    <property type="match status" value="1"/>
</dbReference>
<dbReference type="GO" id="GO:0016020">
    <property type="term" value="C:membrane"/>
    <property type="evidence" value="ECO:0007669"/>
    <property type="project" value="InterPro"/>
</dbReference>
<feature type="domain" description="CzcB-like barrel-sandwich hybrid" evidence="5">
    <location>
        <begin position="83"/>
        <end position="222"/>
    </location>
</feature>
<evidence type="ECO:0000313" key="6">
    <source>
        <dbReference type="EMBL" id="MQT16238.1"/>
    </source>
</evidence>
<dbReference type="OrthoDB" id="9806939at2"/>
<dbReference type="PANTHER" id="PTHR30097">
    <property type="entry name" value="CATION EFFLUX SYSTEM PROTEIN CUSB"/>
    <property type="match status" value="1"/>
</dbReference>
<dbReference type="GO" id="GO:0022857">
    <property type="term" value="F:transmembrane transporter activity"/>
    <property type="evidence" value="ECO:0007669"/>
    <property type="project" value="InterPro"/>
</dbReference>
<dbReference type="Gene3D" id="2.40.30.170">
    <property type="match status" value="1"/>
</dbReference>
<sequence>MTGRKLSVATALLGAMLLAGCDKAPTQAPTTSPPAAVATEPGVIRFPAGSPDLDAIEIVAARSGPLPVSADLNARIAVNEDLTARVGAPVAGRVTRVLVDIGGPVRAGQALARMDAPDLAQATADKLEAESDADLKRRAADRARTLFEGDALARRDLEAANAEARSADAELTRARLRLRNLGGGAGTDLSLTSPVAGYVLDRQIEAGQQLTPGQSPLFTVTDPRRLWLLVDVPETAIARARVGEAILFEVNAFPGRRFAGKITRIGLAVDPATRRIQVRAEVPNPDLALKPEMFARARFVTDDGETAIRVPNAALFEQGLKSYVFRVDAPGTFRRLPVTVGVRGEDASYVTAGLKDGDKIVGEGALLLNAQMAGEQ</sequence>
<dbReference type="AlphaFoldDB" id="A0A7C9GT38"/>
<keyword evidence="7" id="KW-1185">Reference proteome</keyword>
<evidence type="ECO:0000256" key="2">
    <source>
        <dbReference type="ARBA" id="ARBA00022448"/>
    </source>
</evidence>
<dbReference type="RefSeq" id="WP_152576658.1">
    <property type="nucleotide sequence ID" value="NZ_JAATJI010000001.1"/>
</dbReference>
<comment type="caution">
    <text evidence="6">The sequence shown here is derived from an EMBL/GenBank/DDBJ whole genome shotgun (WGS) entry which is preliminary data.</text>
</comment>
<feature type="signal peptide" evidence="3">
    <location>
        <begin position="1"/>
        <end position="24"/>
    </location>
</feature>
<reference evidence="6 7" key="1">
    <citation type="submission" date="2019-09" db="EMBL/GenBank/DDBJ databases">
        <title>Polymorphobacter sp. isolated from a lake in China.</title>
        <authorList>
            <person name="Liu Z."/>
        </authorList>
    </citation>
    <scope>NUCLEOTIDE SEQUENCE [LARGE SCALE GENOMIC DNA]</scope>
    <source>
        <strain evidence="6 7">D40P</strain>
    </source>
</reference>
<gene>
    <name evidence="6" type="ORF">F3168_03060</name>
</gene>
<evidence type="ECO:0000313" key="7">
    <source>
        <dbReference type="Proteomes" id="UP000481327"/>
    </source>
</evidence>
<dbReference type="Gene3D" id="2.40.420.20">
    <property type="match status" value="1"/>
</dbReference>
<dbReference type="Gene3D" id="2.40.50.100">
    <property type="match status" value="1"/>
</dbReference>
<evidence type="ECO:0000256" key="3">
    <source>
        <dbReference type="SAM" id="SignalP"/>
    </source>
</evidence>
<dbReference type="FunFam" id="2.40.30.170:FF:000010">
    <property type="entry name" value="Efflux RND transporter periplasmic adaptor subunit"/>
    <property type="match status" value="1"/>
</dbReference>
<dbReference type="NCBIfam" id="TIGR01730">
    <property type="entry name" value="RND_mfp"/>
    <property type="match status" value="1"/>
</dbReference>
<feature type="chain" id="PRO_5028856542" evidence="3">
    <location>
        <begin position="25"/>
        <end position="376"/>
    </location>
</feature>
<dbReference type="Pfam" id="PF25954">
    <property type="entry name" value="Beta-barrel_RND_2"/>
    <property type="match status" value="1"/>
</dbReference>
<keyword evidence="3" id="KW-0732">Signal</keyword>
<organism evidence="6 7">
    <name type="scientific">Sandarakinorhabdus fusca</name>
    <dbReference type="NCBI Taxonomy" id="1439888"/>
    <lineage>
        <taxon>Bacteria</taxon>
        <taxon>Pseudomonadati</taxon>
        <taxon>Pseudomonadota</taxon>
        <taxon>Alphaproteobacteria</taxon>
        <taxon>Sphingomonadales</taxon>
        <taxon>Sphingosinicellaceae</taxon>
        <taxon>Sandarakinorhabdus</taxon>
    </lineage>
</organism>
<dbReference type="Gene3D" id="1.10.287.470">
    <property type="entry name" value="Helix hairpin bin"/>
    <property type="match status" value="1"/>
</dbReference>
<dbReference type="Pfam" id="PF25973">
    <property type="entry name" value="BSH_CzcB"/>
    <property type="match status" value="1"/>
</dbReference>
<dbReference type="PROSITE" id="PS51257">
    <property type="entry name" value="PROKAR_LIPOPROTEIN"/>
    <property type="match status" value="1"/>
</dbReference>
<comment type="similarity">
    <text evidence="1">Belongs to the membrane fusion protein (MFP) (TC 8.A.1) family.</text>
</comment>
<evidence type="ECO:0000259" key="4">
    <source>
        <dbReference type="Pfam" id="PF25954"/>
    </source>
</evidence>
<accession>A0A7C9GT38</accession>
<dbReference type="EMBL" id="WIOL01000001">
    <property type="protein sequence ID" value="MQT16238.1"/>
    <property type="molecule type" value="Genomic_DNA"/>
</dbReference>
<dbReference type="Proteomes" id="UP000481327">
    <property type="component" value="Unassembled WGS sequence"/>
</dbReference>
<dbReference type="InterPro" id="IPR058792">
    <property type="entry name" value="Beta-barrel_RND_2"/>
</dbReference>
<keyword evidence="2" id="KW-0813">Transport</keyword>
<dbReference type="InterPro" id="IPR058647">
    <property type="entry name" value="BSH_CzcB-like"/>
</dbReference>
<proteinExistence type="inferred from homology"/>
<evidence type="ECO:0000256" key="1">
    <source>
        <dbReference type="ARBA" id="ARBA00009477"/>
    </source>
</evidence>